<keyword evidence="2" id="KW-1185">Reference proteome</keyword>
<dbReference type="eggNOG" id="ENOG502N5H1">
    <property type="taxonomic scope" value="Archaea"/>
</dbReference>
<organism evidence="1 2">
    <name type="scientific">Haloterrigena turkmenica (strain ATCC 51198 / DSM 5511 / JCM 9101 / NCIMB 13204 / VKM B-1734 / 4k)</name>
    <name type="common">Halococcus turkmenicus</name>
    <dbReference type="NCBI Taxonomy" id="543526"/>
    <lineage>
        <taxon>Archaea</taxon>
        <taxon>Methanobacteriati</taxon>
        <taxon>Methanobacteriota</taxon>
        <taxon>Stenosarchaea group</taxon>
        <taxon>Halobacteria</taxon>
        <taxon>Halobacteriales</taxon>
        <taxon>Natrialbaceae</taxon>
        <taxon>Haloterrigena</taxon>
    </lineage>
</organism>
<protein>
    <submittedName>
        <fullName evidence="1">Uncharacterized protein</fullName>
    </submittedName>
</protein>
<evidence type="ECO:0000313" key="1">
    <source>
        <dbReference type="EMBL" id="ADB62007.1"/>
    </source>
</evidence>
<sequence length="126" mass="13888">MSERCLHCGKPLGGRTALCYGCESDGIEPADVVNVDAEITERVEEYVIVSATNCAECDALHGTVTVDGHSYTAADFGLESLEDWREELDEREAWLRAHADAVERALVLLEAEWPESVQAIRDHVLS</sequence>
<dbReference type="STRING" id="543526.Htur_3142"/>
<dbReference type="GeneID" id="8743762"/>
<name>D2RZG8_HALTV</name>
<dbReference type="EMBL" id="CP001860">
    <property type="protein sequence ID" value="ADB62007.1"/>
    <property type="molecule type" value="Genomic_DNA"/>
</dbReference>
<dbReference type="AlphaFoldDB" id="D2RZG8"/>
<dbReference type="RefSeq" id="WP_012944267.1">
    <property type="nucleotide sequence ID" value="NC_013743.1"/>
</dbReference>
<proteinExistence type="predicted"/>
<dbReference type="OrthoDB" id="191014at2157"/>
<dbReference type="Proteomes" id="UP000001903">
    <property type="component" value="Chromosome"/>
</dbReference>
<accession>D2RZG8</accession>
<dbReference type="KEGG" id="htu:Htur_3142"/>
<dbReference type="HOGENOM" id="CLU_163098_0_0_2"/>
<reference evidence="1 2" key="1">
    <citation type="journal article" date="2010" name="Stand. Genomic Sci.">
        <title>Complete genome sequence of Haloterrigena turkmenica type strain (4k).</title>
        <authorList>
            <person name="Saunders E."/>
            <person name="Tindall B.J."/>
            <person name="Fahnrich R."/>
            <person name="Lapidus A."/>
            <person name="Copeland A."/>
            <person name="Del Rio T.G."/>
            <person name="Lucas S."/>
            <person name="Chen F."/>
            <person name="Tice H."/>
            <person name="Cheng J.F."/>
            <person name="Han C."/>
            <person name="Detter J.C."/>
            <person name="Bruce D."/>
            <person name="Goodwin L."/>
            <person name="Chain P."/>
            <person name="Pitluck S."/>
            <person name="Pati A."/>
            <person name="Ivanova N."/>
            <person name="Mavromatis K."/>
            <person name="Chen A."/>
            <person name="Palaniappan K."/>
            <person name="Land M."/>
            <person name="Hauser L."/>
            <person name="Chang Y.J."/>
            <person name="Jeffries C.D."/>
            <person name="Brettin T."/>
            <person name="Rohde M."/>
            <person name="Goker M."/>
            <person name="Bristow J."/>
            <person name="Eisen J.A."/>
            <person name="Markowitz V."/>
            <person name="Hugenholtz P."/>
            <person name="Klenk H.P."/>
            <person name="Kyrpides N.C."/>
        </authorList>
    </citation>
    <scope>NUCLEOTIDE SEQUENCE [LARGE SCALE GENOMIC DNA]</scope>
    <source>
        <strain evidence="2">ATCC 51198 / DSM 5511 / JCM 9101 / NCIMB 13204 / VKM B-1734 / 4k</strain>
    </source>
</reference>
<gene>
    <name evidence="1" type="ordered locus">Htur_3142</name>
</gene>
<evidence type="ECO:0000313" key="2">
    <source>
        <dbReference type="Proteomes" id="UP000001903"/>
    </source>
</evidence>